<feature type="transmembrane region" description="Helical" evidence="1">
    <location>
        <begin position="12"/>
        <end position="30"/>
    </location>
</feature>
<dbReference type="Proteomes" id="UP000000798">
    <property type="component" value="Chromosome"/>
</dbReference>
<accession>O67425</accession>
<dbReference type="Pfam" id="PF07963">
    <property type="entry name" value="N_methyl"/>
    <property type="match status" value="1"/>
</dbReference>
<evidence type="ECO:0000313" key="2">
    <source>
        <dbReference type="EMBL" id="AAC07384.1"/>
    </source>
</evidence>
<dbReference type="SUPFAM" id="SSF54523">
    <property type="entry name" value="Pili subunits"/>
    <property type="match status" value="1"/>
</dbReference>
<dbReference type="PIR" id="G70424">
    <property type="entry name" value="G70424"/>
</dbReference>
<dbReference type="STRING" id="224324.aq_1434"/>
<protein>
    <submittedName>
        <fullName evidence="2">Pilin</fullName>
    </submittedName>
</protein>
<keyword evidence="1" id="KW-0472">Membrane</keyword>
<dbReference type="Gene3D" id="3.30.700.10">
    <property type="entry name" value="Glycoprotein, Type 4 Pilin"/>
    <property type="match status" value="1"/>
</dbReference>
<keyword evidence="1" id="KW-1133">Transmembrane helix</keyword>
<organism evidence="2 3">
    <name type="scientific">Aquifex aeolicus (strain VF5)</name>
    <dbReference type="NCBI Taxonomy" id="224324"/>
    <lineage>
        <taxon>Bacteria</taxon>
        <taxon>Pseudomonadati</taxon>
        <taxon>Aquificota</taxon>
        <taxon>Aquificia</taxon>
        <taxon>Aquificales</taxon>
        <taxon>Aquificaceae</taxon>
        <taxon>Aquifex</taxon>
    </lineage>
</organism>
<dbReference type="NCBIfam" id="TIGR02532">
    <property type="entry name" value="IV_pilin_GFxxxE"/>
    <property type="match status" value="1"/>
</dbReference>
<dbReference type="InterPro" id="IPR012902">
    <property type="entry name" value="N_methyl_site"/>
</dbReference>
<evidence type="ECO:0000313" key="3">
    <source>
        <dbReference type="Proteomes" id="UP000000798"/>
    </source>
</evidence>
<dbReference type="HOGENOM" id="CLU_1782865_0_0_0"/>
<dbReference type="RefSeq" id="WP_010880928.1">
    <property type="nucleotide sequence ID" value="NC_000918.1"/>
</dbReference>
<dbReference type="InParanoid" id="O67425"/>
<keyword evidence="3" id="KW-1185">Reference proteome</keyword>
<sequence>MIVLFKRGFTLVELLIVIGIIVILSTVGILKFREWYENYKYLEEVSKLEYLVRRAKVIALERSSYVKVRVNGNNLVIEDCGIDNSSCTPVASYRFEFNLDSTRSVTFSPRGLAHSWGSFCISKDGMSYKVIVNREGIRVEKGGTC</sequence>
<evidence type="ECO:0000256" key="1">
    <source>
        <dbReference type="SAM" id="Phobius"/>
    </source>
</evidence>
<gene>
    <name evidence="2" type="primary">ppdD2</name>
    <name evidence="2" type="ordered locus">aq_1434</name>
</gene>
<dbReference type="EMBL" id="AE000657">
    <property type="protein sequence ID" value="AAC07384.1"/>
    <property type="molecule type" value="Genomic_DNA"/>
</dbReference>
<dbReference type="AlphaFoldDB" id="O67425"/>
<proteinExistence type="predicted"/>
<dbReference type="InterPro" id="IPR045584">
    <property type="entry name" value="Pilin-like"/>
</dbReference>
<keyword evidence="1" id="KW-0812">Transmembrane</keyword>
<dbReference type="PROSITE" id="PS00409">
    <property type="entry name" value="PROKAR_NTER_METHYL"/>
    <property type="match status" value="1"/>
</dbReference>
<dbReference type="EnsemblBacteria" id="AAC07384">
    <property type="protein sequence ID" value="AAC07384"/>
    <property type="gene ID" value="aq_1434"/>
</dbReference>
<dbReference type="eggNOG" id="COG4970">
    <property type="taxonomic scope" value="Bacteria"/>
</dbReference>
<dbReference type="KEGG" id="aae:aq_1434"/>
<reference evidence="2 3" key="1">
    <citation type="journal article" date="1998" name="Nature">
        <title>The complete genome of the hyperthermophilic bacterium Aquifex aeolicus.</title>
        <authorList>
            <person name="Deckert G."/>
            <person name="Warren P.V."/>
            <person name="Gaasterland T."/>
            <person name="Young W.G."/>
            <person name="Lenox A.L."/>
            <person name="Graham D.E."/>
            <person name="Overbeek R."/>
            <person name="Snead M.A."/>
            <person name="Keller M."/>
            <person name="Aujay M."/>
            <person name="Huber R."/>
            <person name="Feldman R.A."/>
            <person name="Short J.M."/>
            <person name="Olson G.J."/>
            <person name="Swanson R.V."/>
        </authorList>
    </citation>
    <scope>NUCLEOTIDE SEQUENCE [LARGE SCALE GENOMIC DNA]</scope>
    <source>
        <strain evidence="2 3">VF5</strain>
    </source>
</reference>
<name>O67425_AQUAE</name>